<dbReference type="PROSITE" id="PS51272">
    <property type="entry name" value="SLH"/>
    <property type="match status" value="1"/>
</dbReference>
<feature type="signal peptide" evidence="2">
    <location>
        <begin position="1"/>
        <end position="22"/>
    </location>
</feature>
<protein>
    <submittedName>
        <fullName evidence="4">S-layer homology domain-containing protein</fullName>
    </submittedName>
</protein>
<dbReference type="OrthoDB" id="5845122at2"/>
<dbReference type="Proteomes" id="UP000187608">
    <property type="component" value="Unassembled WGS sequence"/>
</dbReference>
<evidence type="ECO:0000256" key="1">
    <source>
        <dbReference type="ARBA" id="ARBA00022729"/>
    </source>
</evidence>
<dbReference type="PANTHER" id="PTHR43308:SF5">
    <property type="entry name" value="S-LAYER PROTEIN _ PEPTIDOGLYCAN ENDO-BETA-N-ACETYLGLUCOSAMINIDASE"/>
    <property type="match status" value="1"/>
</dbReference>
<evidence type="ECO:0000256" key="2">
    <source>
        <dbReference type="SAM" id="SignalP"/>
    </source>
</evidence>
<gene>
    <name evidence="4" type="ORF">SAMN05421687_102350</name>
</gene>
<name>A0A1N7IWC4_9BACI</name>
<keyword evidence="5" id="KW-1185">Reference proteome</keyword>
<dbReference type="InterPro" id="IPR001119">
    <property type="entry name" value="SLH_dom"/>
</dbReference>
<feature type="domain" description="SLH" evidence="3">
    <location>
        <begin position="23"/>
        <end position="86"/>
    </location>
</feature>
<dbReference type="Pfam" id="PF00395">
    <property type="entry name" value="SLH"/>
    <property type="match status" value="2"/>
</dbReference>
<evidence type="ECO:0000259" key="3">
    <source>
        <dbReference type="PROSITE" id="PS51272"/>
    </source>
</evidence>
<dbReference type="PANTHER" id="PTHR43308">
    <property type="entry name" value="OUTER MEMBRANE PROTEIN ALPHA-RELATED"/>
    <property type="match status" value="1"/>
</dbReference>
<dbReference type="EMBL" id="FTOC01000002">
    <property type="protein sequence ID" value="SIS41369.1"/>
    <property type="molecule type" value="Genomic_DNA"/>
</dbReference>
<dbReference type="AlphaFoldDB" id="A0A1N7IWC4"/>
<accession>A0A1N7IWC4</accession>
<sequence length="120" mass="13462">MKKRTVFLTGALAGMAAMSVQADAEAFPDISEDMRHYLAIDTLYKEGIINGFDDGTFRPNASLTRIEAVLMLERALNLEFDGEVSHDFDDVPEAYNEVVDMLYEEGIFEGYSLDEFGTYV</sequence>
<dbReference type="STRING" id="570947.SAMN05421687_102350"/>
<keyword evidence="1 2" id="KW-0732">Signal</keyword>
<organism evidence="4 5">
    <name type="scientific">Salimicrobium flavidum</name>
    <dbReference type="NCBI Taxonomy" id="570947"/>
    <lineage>
        <taxon>Bacteria</taxon>
        <taxon>Bacillati</taxon>
        <taxon>Bacillota</taxon>
        <taxon>Bacilli</taxon>
        <taxon>Bacillales</taxon>
        <taxon>Bacillaceae</taxon>
        <taxon>Salimicrobium</taxon>
    </lineage>
</organism>
<proteinExistence type="predicted"/>
<dbReference type="InterPro" id="IPR051465">
    <property type="entry name" value="Cell_Envelope_Struct_Comp"/>
</dbReference>
<dbReference type="RefSeq" id="WP_076557337.1">
    <property type="nucleotide sequence ID" value="NZ_FTOC01000002.1"/>
</dbReference>
<feature type="chain" id="PRO_5012026347" evidence="2">
    <location>
        <begin position="23"/>
        <end position="120"/>
    </location>
</feature>
<evidence type="ECO:0000313" key="5">
    <source>
        <dbReference type="Proteomes" id="UP000187608"/>
    </source>
</evidence>
<evidence type="ECO:0000313" key="4">
    <source>
        <dbReference type="EMBL" id="SIS41369.1"/>
    </source>
</evidence>
<reference evidence="5" key="1">
    <citation type="submission" date="2017-01" db="EMBL/GenBank/DDBJ databases">
        <authorList>
            <person name="Varghese N."/>
            <person name="Submissions S."/>
        </authorList>
    </citation>
    <scope>NUCLEOTIDE SEQUENCE [LARGE SCALE GENOMIC DNA]</scope>
    <source>
        <strain evidence="5">DSM 23127</strain>
    </source>
</reference>